<evidence type="ECO:0000256" key="8">
    <source>
        <dbReference type="RuleBase" id="RU366011"/>
    </source>
</evidence>
<dbReference type="GO" id="GO:0042744">
    <property type="term" value="P:hydrogen peroxide catabolic process"/>
    <property type="evidence" value="ECO:0007669"/>
    <property type="project" value="TreeGrafter"/>
</dbReference>
<keyword evidence="4 8" id="KW-0575">Peroxidase</keyword>
<evidence type="ECO:0000256" key="1">
    <source>
        <dbReference type="ARBA" id="ARBA00001711"/>
    </source>
</evidence>
<dbReference type="InterPro" id="IPR013740">
    <property type="entry name" value="Redoxin"/>
</dbReference>
<protein>
    <recommendedName>
        <fullName evidence="3 8">Glutaredoxin-dependent peroxiredoxin</fullName>
        <ecNumber evidence="3 8">1.11.1.25</ecNumber>
    </recommendedName>
</protein>
<evidence type="ECO:0000256" key="2">
    <source>
        <dbReference type="ARBA" id="ARBA00010505"/>
    </source>
</evidence>
<feature type="domain" description="Redoxin" evidence="9">
    <location>
        <begin position="107"/>
        <end position="222"/>
    </location>
</feature>
<dbReference type="CDD" id="cd03013">
    <property type="entry name" value="PRX5_like"/>
    <property type="match status" value="1"/>
</dbReference>
<proteinExistence type="inferred from homology"/>
<dbReference type="InterPro" id="IPR037944">
    <property type="entry name" value="PRX5-like"/>
</dbReference>
<accession>A0A176VXN0</accession>
<dbReference type="GO" id="GO:0045454">
    <property type="term" value="P:cell redox homeostasis"/>
    <property type="evidence" value="ECO:0007669"/>
    <property type="project" value="TreeGrafter"/>
</dbReference>
<reference evidence="10" key="1">
    <citation type="submission" date="2016-03" db="EMBL/GenBank/DDBJ databases">
        <title>Mechanisms controlling the formation of the plant cell surface in tip-growing cells are functionally conserved among land plants.</title>
        <authorList>
            <person name="Honkanen S."/>
            <person name="Jones V.A."/>
            <person name="Morieri G."/>
            <person name="Champion C."/>
            <person name="Hetherington A.J."/>
            <person name="Kelly S."/>
            <person name="Saint-Marcoux D."/>
            <person name="Proust H."/>
            <person name="Prescott H."/>
            <person name="Dolan L."/>
        </authorList>
    </citation>
    <scope>NUCLEOTIDE SEQUENCE [LARGE SCALE GENOMIC DNA]</scope>
    <source>
        <tissue evidence="10">Whole gametophyte</tissue>
    </source>
</reference>
<dbReference type="GO" id="GO:0005739">
    <property type="term" value="C:mitochondrion"/>
    <property type="evidence" value="ECO:0007669"/>
    <property type="project" value="TreeGrafter"/>
</dbReference>
<dbReference type="PANTHER" id="PTHR10430">
    <property type="entry name" value="PEROXIREDOXIN"/>
    <property type="match status" value="1"/>
</dbReference>
<evidence type="ECO:0000313" key="11">
    <source>
        <dbReference type="Proteomes" id="UP000077202"/>
    </source>
</evidence>
<dbReference type="GO" id="GO:0008379">
    <property type="term" value="F:thioredoxin peroxidase activity"/>
    <property type="evidence" value="ECO:0007669"/>
    <property type="project" value="InterPro"/>
</dbReference>
<name>A0A176VXN0_MARPO</name>
<comment type="function">
    <text evidence="8">Thiol-specific peroxidase that catalyzes the reduction of hydrogen peroxide and organic hydroperoxides to water and alcohols, respectively. Plays a role in cell protection against oxidative stress by detoxifying peroxides.</text>
</comment>
<evidence type="ECO:0000256" key="3">
    <source>
        <dbReference type="ARBA" id="ARBA00013016"/>
    </source>
</evidence>
<dbReference type="InterPro" id="IPR036249">
    <property type="entry name" value="Thioredoxin-like_sf"/>
</dbReference>
<evidence type="ECO:0000256" key="7">
    <source>
        <dbReference type="PIRSR" id="PIRSR637944-1"/>
    </source>
</evidence>
<evidence type="ECO:0000256" key="4">
    <source>
        <dbReference type="ARBA" id="ARBA00022559"/>
    </source>
</evidence>
<dbReference type="Gene3D" id="3.40.30.10">
    <property type="entry name" value="Glutaredoxin"/>
    <property type="match status" value="1"/>
</dbReference>
<keyword evidence="6 8" id="KW-0560">Oxidoreductase</keyword>
<evidence type="ECO:0000256" key="5">
    <source>
        <dbReference type="ARBA" id="ARBA00022862"/>
    </source>
</evidence>
<keyword evidence="11" id="KW-1185">Reference proteome</keyword>
<sequence>MLRTAINKSRLVGARGIWAQGRQLQAFSSSATHLDLDGEISLQAARTWDEGVKSKFATTPLKDIFKVLVEDVPLPFTMCIVNSRVYPDEFELSLGFGLSDNNFGDMGAYTGVCTTQHVPSYINNAEKLKAKGVDTIICVAVNDPYVMNGWAEKLNAKDKLDFFGDFDGSFHKSLGLDFNLSFALLGHRSQRWAAFVDDGKIKVLNVETAPSEFKVSDAETILKSI</sequence>
<evidence type="ECO:0000313" key="10">
    <source>
        <dbReference type="EMBL" id="OAE25143.1"/>
    </source>
</evidence>
<comment type="catalytic activity">
    <reaction evidence="1">
        <text>[glutaredoxin]-dithiol + a hydroperoxide = [glutaredoxin]-disulfide + an alcohol + H2O</text>
        <dbReference type="Rhea" id="RHEA:62624"/>
        <dbReference type="Rhea" id="RHEA-COMP:10729"/>
        <dbReference type="Rhea" id="RHEA-COMP:10730"/>
        <dbReference type="ChEBI" id="CHEBI:15377"/>
        <dbReference type="ChEBI" id="CHEBI:29950"/>
        <dbReference type="ChEBI" id="CHEBI:30879"/>
        <dbReference type="ChEBI" id="CHEBI:35924"/>
        <dbReference type="ChEBI" id="CHEBI:50058"/>
        <dbReference type="EC" id="1.11.1.25"/>
    </reaction>
</comment>
<dbReference type="EMBL" id="LVLJ01002403">
    <property type="protein sequence ID" value="OAE25143.1"/>
    <property type="molecule type" value="Genomic_DNA"/>
</dbReference>
<keyword evidence="5 8" id="KW-0049">Antioxidant</keyword>
<dbReference type="GO" id="GO:0034599">
    <property type="term" value="P:cellular response to oxidative stress"/>
    <property type="evidence" value="ECO:0007669"/>
    <property type="project" value="InterPro"/>
</dbReference>
<evidence type="ECO:0000256" key="6">
    <source>
        <dbReference type="ARBA" id="ARBA00023002"/>
    </source>
</evidence>
<dbReference type="PANTHER" id="PTHR10430:SF34">
    <property type="entry name" value="PEROXIREDOXIN-2F, MITOCHONDRIAL"/>
    <property type="match status" value="1"/>
</dbReference>
<organism evidence="10 11">
    <name type="scientific">Marchantia polymorpha subsp. ruderalis</name>
    <dbReference type="NCBI Taxonomy" id="1480154"/>
    <lineage>
        <taxon>Eukaryota</taxon>
        <taxon>Viridiplantae</taxon>
        <taxon>Streptophyta</taxon>
        <taxon>Embryophyta</taxon>
        <taxon>Marchantiophyta</taxon>
        <taxon>Marchantiopsida</taxon>
        <taxon>Marchantiidae</taxon>
        <taxon>Marchantiales</taxon>
        <taxon>Marchantiaceae</taxon>
        <taxon>Marchantia</taxon>
    </lineage>
</organism>
<comment type="caution">
    <text evidence="10">The sequence shown here is derived from an EMBL/GenBank/DDBJ whole genome shotgun (WGS) entry which is preliminary data.</text>
</comment>
<dbReference type="Proteomes" id="UP000077202">
    <property type="component" value="Unassembled WGS sequence"/>
</dbReference>
<dbReference type="SUPFAM" id="SSF52833">
    <property type="entry name" value="Thioredoxin-like"/>
    <property type="match status" value="1"/>
</dbReference>
<comment type="similarity">
    <text evidence="2 8">Belongs to the peroxiredoxin family. Prx5 subfamily.</text>
</comment>
<dbReference type="AlphaFoldDB" id="A0A176VXN0"/>
<dbReference type="EC" id="1.11.1.25" evidence="3 8"/>
<keyword evidence="8" id="KW-0676">Redox-active center</keyword>
<gene>
    <name evidence="10" type="ORF">AXG93_3217s1600</name>
</gene>
<dbReference type="Pfam" id="PF08534">
    <property type="entry name" value="Redoxin"/>
    <property type="match status" value="1"/>
</dbReference>
<feature type="active site" description="Cysteine sulfenic acid (-SOH) intermediate" evidence="7">
    <location>
        <position position="113"/>
    </location>
</feature>
<evidence type="ECO:0000259" key="9">
    <source>
        <dbReference type="Pfam" id="PF08534"/>
    </source>
</evidence>